<dbReference type="AlphaFoldDB" id="A0A1G6SX29"/>
<accession>A0A1G6SX29</accession>
<keyword evidence="4 5" id="KW-0413">Isomerase</keyword>
<dbReference type="OrthoDB" id="9814548at2"/>
<dbReference type="EC" id="5.2.1.8" evidence="6"/>
<evidence type="ECO:0000313" key="9">
    <source>
        <dbReference type="Proteomes" id="UP000199060"/>
    </source>
</evidence>
<comment type="catalytic activity">
    <reaction evidence="1 5 6">
        <text>[protein]-peptidylproline (omega=180) = [protein]-peptidylproline (omega=0)</text>
        <dbReference type="Rhea" id="RHEA:16237"/>
        <dbReference type="Rhea" id="RHEA-COMP:10747"/>
        <dbReference type="Rhea" id="RHEA-COMP:10748"/>
        <dbReference type="ChEBI" id="CHEBI:83833"/>
        <dbReference type="ChEBI" id="CHEBI:83834"/>
        <dbReference type="EC" id="5.2.1.8"/>
    </reaction>
</comment>
<reference evidence="9" key="1">
    <citation type="submission" date="2016-10" db="EMBL/GenBank/DDBJ databases">
        <authorList>
            <person name="Varghese N."/>
            <person name="Submissions S."/>
        </authorList>
    </citation>
    <scope>NUCLEOTIDE SEQUENCE [LARGE SCALE GENOMIC DNA]</scope>
    <source>
        <strain evidence="9">DSM 23095</strain>
    </source>
</reference>
<organism evidence="8 9">
    <name type="scientific">Algoriphagus faecimaris</name>
    <dbReference type="NCBI Taxonomy" id="686796"/>
    <lineage>
        <taxon>Bacteria</taxon>
        <taxon>Pseudomonadati</taxon>
        <taxon>Bacteroidota</taxon>
        <taxon>Cytophagia</taxon>
        <taxon>Cytophagales</taxon>
        <taxon>Cyclobacteriaceae</taxon>
        <taxon>Algoriphagus</taxon>
    </lineage>
</organism>
<dbReference type="GO" id="GO:0003755">
    <property type="term" value="F:peptidyl-prolyl cis-trans isomerase activity"/>
    <property type="evidence" value="ECO:0007669"/>
    <property type="project" value="UniProtKB-UniRule"/>
</dbReference>
<gene>
    <name evidence="8" type="ORF">SAMN04488104_101933</name>
</gene>
<evidence type="ECO:0000256" key="2">
    <source>
        <dbReference type="ARBA" id="ARBA00006577"/>
    </source>
</evidence>
<dbReference type="STRING" id="686796.SAMN04488104_101933"/>
<keyword evidence="3 5" id="KW-0697">Rotamase</keyword>
<name>A0A1G6SX29_9BACT</name>
<evidence type="ECO:0000313" key="8">
    <source>
        <dbReference type="EMBL" id="SDD21291.1"/>
    </source>
</evidence>
<dbReference type="RefSeq" id="WP_087939605.1">
    <property type="nucleotide sequence ID" value="NZ_FNAC01000019.1"/>
</dbReference>
<evidence type="ECO:0000256" key="4">
    <source>
        <dbReference type="ARBA" id="ARBA00023235"/>
    </source>
</evidence>
<keyword evidence="9" id="KW-1185">Reference proteome</keyword>
<dbReference type="SUPFAM" id="SSF54534">
    <property type="entry name" value="FKBP-like"/>
    <property type="match status" value="1"/>
</dbReference>
<evidence type="ECO:0000256" key="3">
    <source>
        <dbReference type="ARBA" id="ARBA00023110"/>
    </source>
</evidence>
<evidence type="ECO:0000259" key="7">
    <source>
        <dbReference type="PROSITE" id="PS50059"/>
    </source>
</evidence>
<comment type="similarity">
    <text evidence="2 6">Belongs to the FKBP-type PPIase family.</text>
</comment>
<dbReference type="PROSITE" id="PS50059">
    <property type="entry name" value="FKBP_PPIASE"/>
    <property type="match status" value="1"/>
</dbReference>
<dbReference type="PROSITE" id="PS51257">
    <property type="entry name" value="PROKAR_LIPOPROTEIN"/>
    <property type="match status" value="1"/>
</dbReference>
<evidence type="ECO:0000256" key="5">
    <source>
        <dbReference type="PROSITE-ProRule" id="PRU00277"/>
    </source>
</evidence>
<dbReference type="InterPro" id="IPR001179">
    <property type="entry name" value="PPIase_FKBP_dom"/>
</dbReference>
<dbReference type="Gene3D" id="3.10.50.40">
    <property type="match status" value="1"/>
</dbReference>
<protein>
    <recommendedName>
        <fullName evidence="6">Peptidyl-prolyl cis-trans isomerase</fullName>
        <ecNumber evidence="6">5.2.1.8</ecNumber>
    </recommendedName>
</protein>
<dbReference type="PANTHER" id="PTHR43811">
    <property type="entry name" value="FKBP-TYPE PEPTIDYL-PROLYL CIS-TRANS ISOMERASE FKPA"/>
    <property type="match status" value="1"/>
</dbReference>
<dbReference type="Proteomes" id="UP000199060">
    <property type="component" value="Unassembled WGS sequence"/>
</dbReference>
<evidence type="ECO:0000256" key="6">
    <source>
        <dbReference type="RuleBase" id="RU003915"/>
    </source>
</evidence>
<evidence type="ECO:0000256" key="1">
    <source>
        <dbReference type="ARBA" id="ARBA00000971"/>
    </source>
</evidence>
<sequence>MQKLKYFSLFFIVLGATFLVSCIDNESTVEAILIQDKEAILKYLEENPLEGEKEYIDEDAGIYMFWERVSESGVKPARFDTVSVDYTGKLLTNRVFDSSIESVARDNGVFNPQRNYIPLRFLMGGGQLIEGFESAIGLMEQGDKATVIFPSIFGYGSSAENGIPANSPLIFEIEVIEIKKAN</sequence>
<dbReference type="Pfam" id="PF00254">
    <property type="entry name" value="FKBP_C"/>
    <property type="match status" value="1"/>
</dbReference>
<feature type="domain" description="PPIase FKBP-type" evidence="7">
    <location>
        <begin position="79"/>
        <end position="179"/>
    </location>
</feature>
<dbReference type="EMBL" id="FNAC01000019">
    <property type="protein sequence ID" value="SDD21291.1"/>
    <property type="molecule type" value="Genomic_DNA"/>
</dbReference>
<dbReference type="InterPro" id="IPR046357">
    <property type="entry name" value="PPIase_dom_sf"/>
</dbReference>
<dbReference type="PANTHER" id="PTHR43811:SF19">
    <property type="entry name" value="39 KDA FK506-BINDING NUCLEAR PROTEIN"/>
    <property type="match status" value="1"/>
</dbReference>
<proteinExistence type="inferred from homology"/>